<reference evidence="5" key="1">
    <citation type="submission" date="2019-10" db="EMBL/GenBank/DDBJ databases">
        <title>Malate fermentation in French cider.</title>
        <authorList>
            <person name="Cousin F.J."/>
            <person name="Medina Fernandez S."/>
            <person name="Misery B."/>
            <person name="Laplace J.-M."/>
            <person name="Cretenet M."/>
        </authorList>
    </citation>
    <scope>NUCLEOTIDE SEQUENCE</scope>
    <source>
        <strain evidence="5">UCMA15901</strain>
    </source>
</reference>
<evidence type="ECO:0000256" key="2">
    <source>
        <dbReference type="ARBA" id="ARBA00022801"/>
    </source>
</evidence>
<comment type="similarity">
    <text evidence="1">Belongs to the glycosyl hydrolase 25 family.</text>
</comment>
<dbReference type="InterPro" id="IPR002053">
    <property type="entry name" value="Glyco_hydro_25"/>
</dbReference>
<sequence length="262" mass="29893">MDLAKQDIKPIYSTTYKHKRTGRRHRWLWILFLIFLIASGVTGWHFWKLHQTKALQQYPIRGISVSQQDGFVDFQGVQKAGMKFAYLKSTSGTTYFDDNFTANYDRIQGADLKVGVYLVFSFDKSADAQAKYFIKKVGHKVGNLPIAIQVSYYGNYADNPPNSAKQGKKLRALTRELANYYASPCIVWTSSTISKKMITPYLSDSRQWLVVDSLTKLSKLKLNKQTEFVQYSNAADLKVSGQETSFATSVFTGKKQTWQEIN</sequence>
<dbReference type="GO" id="GO:0016998">
    <property type="term" value="P:cell wall macromolecule catabolic process"/>
    <property type="evidence" value="ECO:0007669"/>
    <property type="project" value="InterPro"/>
</dbReference>
<comment type="caution">
    <text evidence="5">The sequence shown here is derived from an EMBL/GenBank/DDBJ whole genome shotgun (WGS) entry which is preliminary data.</text>
</comment>
<dbReference type="InterPro" id="IPR018077">
    <property type="entry name" value="Glyco_hydro_fam25_subgr"/>
</dbReference>
<dbReference type="Pfam" id="PF01183">
    <property type="entry name" value="Glyco_hydro_25"/>
    <property type="match status" value="1"/>
</dbReference>
<dbReference type="InterPro" id="IPR017853">
    <property type="entry name" value="GH"/>
</dbReference>
<dbReference type="Proteomes" id="UP001275867">
    <property type="component" value="Unassembled WGS sequence"/>
</dbReference>
<evidence type="ECO:0000256" key="1">
    <source>
        <dbReference type="ARBA" id="ARBA00010646"/>
    </source>
</evidence>
<dbReference type="PANTHER" id="PTHR34135">
    <property type="entry name" value="LYSOZYME"/>
    <property type="match status" value="1"/>
</dbReference>
<evidence type="ECO:0000313" key="6">
    <source>
        <dbReference type="Proteomes" id="UP001275867"/>
    </source>
</evidence>
<accession>A0AAP5TAA9</accession>
<dbReference type="PROSITE" id="PS51904">
    <property type="entry name" value="GLYCOSYL_HYDROL_F25_2"/>
    <property type="match status" value="1"/>
</dbReference>
<proteinExistence type="inferred from homology"/>
<keyword evidence="4" id="KW-1133">Transmembrane helix</keyword>
<keyword evidence="4" id="KW-0472">Membrane</keyword>
<evidence type="ECO:0008006" key="7">
    <source>
        <dbReference type="Google" id="ProtNLM"/>
    </source>
</evidence>
<dbReference type="SMART" id="SM00641">
    <property type="entry name" value="Glyco_25"/>
    <property type="match status" value="1"/>
</dbReference>
<evidence type="ECO:0000256" key="4">
    <source>
        <dbReference type="SAM" id="Phobius"/>
    </source>
</evidence>
<organism evidence="5 6">
    <name type="scientific">Pediococcus parvulus</name>
    <dbReference type="NCBI Taxonomy" id="54062"/>
    <lineage>
        <taxon>Bacteria</taxon>
        <taxon>Bacillati</taxon>
        <taxon>Bacillota</taxon>
        <taxon>Bacilli</taxon>
        <taxon>Lactobacillales</taxon>
        <taxon>Lactobacillaceae</taxon>
        <taxon>Pediococcus</taxon>
    </lineage>
</organism>
<keyword evidence="3" id="KW-0326">Glycosidase</keyword>
<dbReference type="SUPFAM" id="SSF51445">
    <property type="entry name" value="(Trans)glycosidases"/>
    <property type="match status" value="1"/>
</dbReference>
<dbReference type="Gene3D" id="3.20.20.80">
    <property type="entry name" value="Glycosidases"/>
    <property type="match status" value="1"/>
</dbReference>
<dbReference type="GO" id="GO:0016052">
    <property type="term" value="P:carbohydrate catabolic process"/>
    <property type="evidence" value="ECO:0007669"/>
    <property type="project" value="TreeGrafter"/>
</dbReference>
<dbReference type="GO" id="GO:0003796">
    <property type="term" value="F:lysozyme activity"/>
    <property type="evidence" value="ECO:0007669"/>
    <property type="project" value="InterPro"/>
</dbReference>
<gene>
    <name evidence="5" type="ORF">GA842_03805</name>
</gene>
<dbReference type="GO" id="GO:0009253">
    <property type="term" value="P:peptidoglycan catabolic process"/>
    <property type="evidence" value="ECO:0007669"/>
    <property type="project" value="InterPro"/>
</dbReference>
<feature type="transmembrane region" description="Helical" evidence="4">
    <location>
        <begin position="27"/>
        <end position="47"/>
    </location>
</feature>
<dbReference type="AlphaFoldDB" id="A0AAP5TAA9"/>
<dbReference type="EMBL" id="WERX01000009">
    <property type="protein sequence ID" value="MDV7694020.1"/>
    <property type="molecule type" value="Genomic_DNA"/>
</dbReference>
<evidence type="ECO:0000313" key="5">
    <source>
        <dbReference type="EMBL" id="MDV7694020.1"/>
    </source>
</evidence>
<protein>
    <recommendedName>
        <fullName evidence="7">Lysozyme</fullName>
    </recommendedName>
</protein>
<keyword evidence="2" id="KW-0378">Hydrolase</keyword>
<dbReference type="PANTHER" id="PTHR34135:SF2">
    <property type="entry name" value="LYSOZYME"/>
    <property type="match status" value="1"/>
</dbReference>
<keyword evidence="4" id="KW-0812">Transmembrane</keyword>
<evidence type="ECO:0000256" key="3">
    <source>
        <dbReference type="ARBA" id="ARBA00023295"/>
    </source>
</evidence>
<name>A0AAP5TAA9_9LACO</name>